<name>A0ABW2ZWF7_9ACTN</name>
<feature type="region of interest" description="Disordered" evidence="2">
    <location>
        <begin position="44"/>
        <end position="91"/>
    </location>
</feature>
<organism evidence="4 5">
    <name type="scientific">Micromonospora azadirachtae</name>
    <dbReference type="NCBI Taxonomy" id="1970735"/>
    <lineage>
        <taxon>Bacteria</taxon>
        <taxon>Bacillati</taxon>
        <taxon>Actinomycetota</taxon>
        <taxon>Actinomycetes</taxon>
        <taxon>Micromonosporales</taxon>
        <taxon>Micromonosporaceae</taxon>
        <taxon>Micromonospora</taxon>
    </lineage>
</organism>
<dbReference type="Gene3D" id="2.20.230.10">
    <property type="entry name" value="Resuscitation-promoting factor rpfb"/>
    <property type="match status" value="1"/>
</dbReference>
<gene>
    <name evidence="4" type="ORF">ACFQZ8_03425</name>
</gene>
<feature type="compositionally biased region" description="Polar residues" evidence="2">
    <location>
        <begin position="44"/>
        <end position="60"/>
    </location>
</feature>
<accession>A0ABW2ZWF7</accession>
<keyword evidence="1" id="KW-0732">Signal</keyword>
<evidence type="ECO:0000313" key="5">
    <source>
        <dbReference type="Proteomes" id="UP001597053"/>
    </source>
</evidence>
<comment type="caution">
    <text evidence="4">The sequence shown here is derived from an EMBL/GenBank/DDBJ whole genome shotgun (WGS) entry which is preliminary data.</text>
</comment>
<dbReference type="Pfam" id="PF07501">
    <property type="entry name" value="G5"/>
    <property type="match status" value="1"/>
</dbReference>
<evidence type="ECO:0000313" key="4">
    <source>
        <dbReference type="EMBL" id="MFD0782977.1"/>
    </source>
</evidence>
<feature type="compositionally biased region" description="Low complexity" evidence="2">
    <location>
        <begin position="72"/>
        <end position="91"/>
    </location>
</feature>
<dbReference type="Proteomes" id="UP001597053">
    <property type="component" value="Unassembled WGS sequence"/>
</dbReference>
<keyword evidence="5" id="KW-1185">Reference proteome</keyword>
<evidence type="ECO:0000259" key="3">
    <source>
        <dbReference type="PROSITE" id="PS51109"/>
    </source>
</evidence>
<evidence type="ECO:0000256" key="1">
    <source>
        <dbReference type="ARBA" id="ARBA00022729"/>
    </source>
</evidence>
<evidence type="ECO:0000256" key="2">
    <source>
        <dbReference type="SAM" id="MobiDB-lite"/>
    </source>
</evidence>
<dbReference type="SMART" id="SM01208">
    <property type="entry name" value="G5"/>
    <property type="match status" value="1"/>
</dbReference>
<feature type="domain" description="G5" evidence="3">
    <location>
        <begin position="93"/>
        <end position="173"/>
    </location>
</feature>
<dbReference type="InterPro" id="IPR011098">
    <property type="entry name" value="G5_dom"/>
</dbReference>
<reference evidence="5" key="1">
    <citation type="journal article" date="2019" name="Int. J. Syst. Evol. Microbiol.">
        <title>The Global Catalogue of Microorganisms (GCM) 10K type strain sequencing project: providing services to taxonomists for standard genome sequencing and annotation.</title>
        <authorList>
            <consortium name="The Broad Institute Genomics Platform"/>
            <consortium name="The Broad Institute Genome Sequencing Center for Infectious Disease"/>
            <person name="Wu L."/>
            <person name="Ma J."/>
        </authorList>
    </citation>
    <scope>NUCLEOTIDE SEQUENCE [LARGE SCALE GENOMIC DNA]</scope>
    <source>
        <strain evidence="5">JCM 32148</strain>
    </source>
</reference>
<proteinExistence type="predicted"/>
<sequence length="230" mass="23611">MPAGNWGQGQPRKPHSKIKLALISAAALLLLCCGGVTIAAIVSPSSPDSNNAGATTSPTGVNEAAPALANGTTSPQPEAPATSAAATPSASDVPVVEIRTVTQTQKIGFKTKTINDSSLPKGTKKVTTRGVSGVRTLTYEVTYTDGVQTAKKLIRSEVTKAPVTQVVRVGTKQTRSCDPNYSGVCVPIASDVDCAGGSGHGPAYVDGPLHVVGRDIYDLDRDGDRIACDK</sequence>
<protein>
    <submittedName>
        <fullName evidence="4">G5 domain-containing protein</fullName>
    </submittedName>
</protein>
<dbReference type="PROSITE" id="PS51109">
    <property type="entry name" value="G5"/>
    <property type="match status" value="1"/>
</dbReference>
<dbReference type="EMBL" id="JBHTHM010000068">
    <property type="protein sequence ID" value="MFD0782977.1"/>
    <property type="molecule type" value="Genomic_DNA"/>
</dbReference>